<keyword evidence="7" id="KW-0862">Zinc</keyword>
<evidence type="ECO:0000256" key="5">
    <source>
        <dbReference type="ARBA" id="ARBA00022519"/>
    </source>
</evidence>
<dbReference type="InterPro" id="IPR002523">
    <property type="entry name" value="MgTranspt_CorA/ZnTranspt_ZntB"/>
</dbReference>
<dbReference type="SUPFAM" id="SSF143865">
    <property type="entry name" value="CorA soluble domain-like"/>
    <property type="match status" value="1"/>
</dbReference>
<dbReference type="Gene3D" id="3.30.460.20">
    <property type="entry name" value="CorA soluble domain-like"/>
    <property type="match status" value="1"/>
</dbReference>
<evidence type="ECO:0000256" key="12">
    <source>
        <dbReference type="SAM" id="Phobius"/>
    </source>
</evidence>
<evidence type="ECO:0000256" key="9">
    <source>
        <dbReference type="ARBA" id="ARBA00023065"/>
    </source>
</evidence>
<comment type="subcellular location">
    <subcellularLocation>
        <location evidence="1">Cell membrane</location>
        <topology evidence="1">Multi-pass membrane protein</topology>
    </subcellularLocation>
</comment>
<sequence length="312" mass="35469">MVTDMIRVARGRDFSWYDVEQPTADDARRLDAELPIHSLVLEELVPQVRHPKLDIFGTHLFVVLTIPILERDPKTEASTVRLDELDLVFGNSWIVTSHYRRIDAVDTLFPEEANGSDRVARLTTTDATPTAILYSILSRILQQSITSLGIIEERVERVENEVSLAERKVVTELSQLRRDIIDFRRALSPARPVFRALDDAAPPLLGSESAPYFRNLTGRIEQISTLLKILKETVEALEETNQALITTRTNDIVRIFTVITALMLPPALVTAIFSMNLRYPFEAGVDTFWWIVAAALSSVIVPLLWLRRRNWI</sequence>
<evidence type="ECO:0000313" key="14">
    <source>
        <dbReference type="Proteomes" id="UP000178690"/>
    </source>
</evidence>
<dbReference type="Pfam" id="PF01544">
    <property type="entry name" value="CorA"/>
    <property type="match status" value="1"/>
</dbReference>
<dbReference type="GO" id="GO:0015095">
    <property type="term" value="F:magnesium ion transmembrane transporter activity"/>
    <property type="evidence" value="ECO:0007669"/>
    <property type="project" value="TreeGrafter"/>
</dbReference>
<evidence type="ECO:0000256" key="8">
    <source>
        <dbReference type="ARBA" id="ARBA00022989"/>
    </source>
</evidence>
<accession>A0A1G2PJE4</accession>
<dbReference type="GO" id="GO:0000287">
    <property type="term" value="F:magnesium ion binding"/>
    <property type="evidence" value="ECO:0007669"/>
    <property type="project" value="TreeGrafter"/>
</dbReference>
<evidence type="ECO:0000256" key="10">
    <source>
        <dbReference type="ARBA" id="ARBA00023136"/>
    </source>
</evidence>
<reference evidence="13 14" key="1">
    <citation type="journal article" date="2016" name="Nat. Commun.">
        <title>Thousands of microbial genomes shed light on interconnected biogeochemical processes in an aquifer system.</title>
        <authorList>
            <person name="Anantharaman K."/>
            <person name="Brown C.T."/>
            <person name="Hug L.A."/>
            <person name="Sharon I."/>
            <person name="Castelle C.J."/>
            <person name="Probst A.J."/>
            <person name="Thomas B.C."/>
            <person name="Singh A."/>
            <person name="Wilkins M.J."/>
            <person name="Karaoz U."/>
            <person name="Brodie E.L."/>
            <person name="Williams K.H."/>
            <person name="Hubbard S.S."/>
            <person name="Banfield J.F."/>
        </authorList>
    </citation>
    <scope>NUCLEOTIDE SEQUENCE [LARGE SCALE GENOMIC DNA]</scope>
    <source>
        <strain evidence="14">RIFCSPHIGHO2_01_FULL_58_15</strain>
    </source>
</reference>
<evidence type="ECO:0000256" key="11">
    <source>
        <dbReference type="SAM" id="Coils"/>
    </source>
</evidence>
<dbReference type="GO" id="GO:0005886">
    <property type="term" value="C:plasma membrane"/>
    <property type="evidence" value="ECO:0007669"/>
    <property type="project" value="UniProtKB-SubCell"/>
</dbReference>
<proteinExistence type="inferred from homology"/>
<organism evidence="13 14">
    <name type="scientific">Terrybacteria sp. (strain RIFCSPHIGHO2_01_FULL_58_15)</name>
    <dbReference type="NCBI Taxonomy" id="1802363"/>
    <lineage>
        <taxon>Bacteria</taxon>
        <taxon>Candidatus Terryibacteriota</taxon>
    </lineage>
</organism>
<keyword evidence="9" id="KW-0406">Ion transport</keyword>
<comment type="similarity">
    <text evidence="2">Belongs to the CorA metal ion transporter (MIT) (TC 1.A.35) family.</text>
</comment>
<feature type="coiled-coil region" evidence="11">
    <location>
        <begin position="220"/>
        <end position="247"/>
    </location>
</feature>
<evidence type="ECO:0000256" key="2">
    <source>
        <dbReference type="ARBA" id="ARBA00009765"/>
    </source>
</evidence>
<keyword evidence="3" id="KW-0813">Transport</keyword>
<keyword evidence="8 12" id="KW-1133">Transmembrane helix</keyword>
<keyword evidence="11" id="KW-0175">Coiled coil</keyword>
<dbReference type="Proteomes" id="UP000178690">
    <property type="component" value="Unassembled WGS sequence"/>
</dbReference>
<feature type="transmembrane region" description="Helical" evidence="12">
    <location>
        <begin position="287"/>
        <end position="306"/>
    </location>
</feature>
<feature type="transmembrane region" description="Helical" evidence="12">
    <location>
        <begin position="252"/>
        <end position="275"/>
    </location>
</feature>
<protein>
    <recommendedName>
        <fullName evidence="15">Magnesium transporter CorA</fullName>
    </recommendedName>
</protein>
<evidence type="ECO:0000256" key="6">
    <source>
        <dbReference type="ARBA" id="ARBA00022692"/>
    </source>
</evidence>
<evidence type="ECO:0000256" key="7">
    <source>
        <dbReference type="ARBA" id="ARBA00022833"/>
    </source>
</evidence>
<dbReference type="AlphaFoldDB" id="A0A1G2PJE4"/>
<evidence type="ECO:0000256" key="4">
    <source>
        <dbReference type="ARBA" id="ARBA00022475"/>
    </source>
</evidence>
<dbReference type="GO" id="GO:0015087">
    <property type="term" value="F:cobalt ion transmembrane transporter activity"/>
    <property type="evidence" value="ECO:0007669"/>
    <property type="project" value="TreeGrafter"/>
</dbReference>
<dbReference type="PANTHER" id="PTHR46494">
    <property type="entry name" value="CORA FAMILY METAL ION TRANSPORTER (EUROFUNG)"/>
    <property type="match status" value="1"/>
</dbReference>
<gene>
    <name evidence="13" type="ORF">A2682_03920</name>
</gene>
<keyword evidence="5" id="KW-0997">Cell inner membrane</keyword>
<name>A0A1G2PJE4_TERXR</name>
<keyword evidence="10 12" id="KW-0472">Membrane</keyword>
<evidence type="ECO:0000256" key="1">
    <source>
        <dbReference type="ARBA" id="ARBA00004651"/>
    </source>
</evidence>
<dbReference type="GO" id="GO:0050897">
    <property type="term" value="F:cobalt ion binding"/>
    <property type="evidence" value="ECO:0007669"/>
    <property type="project" value="TreeGrafter"/>
</dbReference>
<keyword evidence="6 12" id="KW-0812">Transmembrane</keyword>
<evidence type="ECO:0008006" key="15">
    <source>
        <dbReference type="Google" id="ProtNLM"/>
    </source>
</evidence>
<dbReference type="STRING" id="1802363.A2682_03920"/>
<dbReference type="SUPFAM" id="SSF144083">
    <property type="entry name" value="Magnesium transport protein CorA, transmembrane region"/>
    <property type="match status" value="1"/>
</dbReference>
<comment type="caution">
    <text evidence="13">The sequence shown here is derived from an EMBL/GenBank/DDBJ whole genome shotgun (WGS) entry which is preliminary data.</text>
</comment>
<dbReference type="EMBL" id="MHST01000020">
    <property type="protein sequence ID" value="OHA48436.1"/>
    <property type="molecule type" value="Genomic_DNA"/>
</dbReference>
<dbReference type="InterPro" id="IPR045861">
    <property type="entry name" value="CorA_cytoplasmic_dom"/>
</dbReference>
<keyword evidence="4" id="KW-1003">Cell membrane</keyword>
<evidence type="ECO:0000313" key="13">
    <source>
        <dbReference type="EMBL" id="OHA48436.1"/>
    </source>
</evidence>
<dbReference type="InterPro" id="IPR045863">
    <property type="entry name" value="CorA_TM1_TM2"/>
</dbReference>
<dbReference type="PANTHER" id="PTHR46494:SF3">
    <property type="entry name" value="ZINC TRANSPORT PROTEIN ZNTB"/>
    <property type="match status" value="1"/>
</dbReference>
<evidence type="ECO:0000256" key="3">
    <source>
        <dbReference type="ARBA" id="ARBA00022448"/>
    </source>
</evidence>
<dbReference type="Gene3D" id="1.20.58.340">
    <property type="entry name" value="Magnesium transport protein CorA, transmembrane region"/>
    <property type="match status" value="2"/>
</dbReference>